<dbReference type="GO" id="GO:0004311">
    <property type="term" value="F:geranylgeranyl diphosphate synthase activity"/>
    <property type="evidence" value="ECO:0007669"/>
    <property type="project" value="InterPro"/>
</dbReference>
<dbReference type="InterPro" id="IPR002060">
    <property type="entry name" value="Squ/phyt_synthse"/>
</dbReference>
<dbReference type="SFLD" id="SFLDG01018">
    <property type="entry name" value="Squalene/Phytoene_Synthase_Lik"/>
    <property type="match status" value="1"/>
</dbReference>
<dbReference type="Proteomes" id="UP000078292">
    <property type="component" value="Unassembled WGS sequence"/>
</dbReference>
<dbReference type="SFLD" id="SFLDS00005">
    <property type="entry name" value="Isoprenoid_Synthase_Type_I"/>
    <property type="match status" value="1"/>
</dbReference>
<dbReference type="Pfam" id="PF00494">
    <property type="entry name" value="SQS_PSY"/>
    <property type="match status" value="1"/>
</dbReference>
<comment type="pathway">
    <text evidence="1">Carotenoid biosynthesis; phytoene biosynthesis.</text>
</comment>
<evidence type="ECO:0000313" key="4">
    <source>
        <dbReference type="Proteomes" id="UP000078292"/>
    </source>
</evidence>
<dbReference type="InterPro" id="IPR044843">
    <property type="entry name" value="Trans_IPPS_bact-type"/>
</dbReference>
<reference evidence="3 4" key="1">
    <citation type="submission" date="2016-04" db="EMBL/GenBank/DDBJ databases">
        <title>First whole genome shotgun sequence of the bacterium Enteractinococcus sp. strain UASWS1574.</title>
        <authorList>
            <person name="Crovadore J."/>
            <person name="Chablais R."/>
            <person name="Lefort F."/>
        </authorList>
    </citation>
    <scope>NUCLEOTIDE SEQUENCE [LARGE SCALE GENOMIC DNA]</scope>
    <source>
        <strain evidence="3 4">UASWS1574</strain>
    </source>
</reference>
<evidence type="ECO:0000313" key="3">
    <source>
        <dbReference type="EMBL" id="OAV60526.1"/>
    </source>
</evidence>
<sequence>MKHPTALHRYTTAAVASSGKVIGEYSTSFGLACRFLGKTTRRDIGNIYALVRLADEIVDGVAQEAGLDVKATAVELDRLETQTEAALTTGYSTNLVVHAFATTARKHDISTELTRPFFRSMRADLYRQQHTEASLQEYIYGSAEVVGLMCLAVFRNMPGTDTSDDELLVTSARRLGAAFQKVNFLRDLATDYQYLGRCYFPGVNPQDFGEDQKRELVAEIRADLAAATPGMRKLDPRARLGVEMAHRLFSELTNTLDQRPACELLSGRVRVNNTRKLAIAAQTVSTTLLKKNNS</sequence>
<dbReference type="SUPFAM" id="SSF48576">
    <property type="entry name" value="Terpenoid synthases"/>
    <property type="match status" value="1"/>
</dbReference>
<dbReference type="InterPro" id="IPR019845">
    <property type="entry name" value="Squalene/phytoene_synthase_CS"/>
</dbReference>
<accession>A0A1B7LYN7</accession>
<organism evidence="3 4">
    <name type="scientific">Enteractinococcus helveticum</name>
    <dbReference type="NCBI Taxonomy" id="1837282"/>
    <lineage>
        <taxon>Bacteria</taxon>
        <taxon>Bacillati</taxon>
        <taxon>Actinomycetota</taxon>
        <taxon>Actinomycetes</taxon>
        <taxon>Micrococcales</taxon>
        <taxon>Micrococcaceae</taxon>
    </lineage>
</organism>
<dbReference type="PANTHER" id="PTHR31480">
    <property type="entry name" value="BIFUNCTIONAL LYCOPENE CYCLASE/PHYTOENE SYNTHASE"/>
    <property type="match status" value="1"/>
</dbReference>
<name>A0A1B7LYN7_9MICC</name>
<evidence type="ECO:0000256" key="1">
    <source>
        <dbReference type="ARBA" id="ARBA00004684"/>
    </source>
</evidence>
<dbReference type="UniPathway" id="UPA00799"/>
<protein>
    <submittedName>
        <fullName evidence="3">Phytoene synthase</fullName>
    </submittedName>
</protein>
<dbReference type="SFLD" id="SFLDG01212">
    <property type="entry name" value="Phytoene_synthase_like"/>
    <property type="match status" value="1"/>
</dbReference>
<proteinExistence type="predicted"/>
<gene>
    <name evidence="3" type="ORF">A6F49_11230</name>
</gene>
<dbReference type="GO" id="GO:0051996">
    <property type="term" value="F:squalene synthase [NAD(P)H] activity"/>
    <property type="evidence" value="ECO:0007669"/>
    <property type="project" value="InterPro"/>
</dbReference>
<evidence type="ECO:0000256" key="2">
    <source>
        <dbReference type="ARBA" id="ARBA00022679"/>
    </source>
</evidence>
<dbReference type="EMBL" id="LXEY01000019">
    <property type="protein sequence ID" value="OAV60526.1"/>
    <property type="molecule type" value="Genomic_DNA"/>
</dbReference>
<dbReference type="PROSITE" id="PS01045">
    <property type="entry name" value="SQUALEN_PHYTOEN_SYN_2"/>
    <property type="match status" value="1"/>
</dbReference>
<dbReference type="STRING" id="1837282.A6F49_11230"/>
<comment type="caution">
    <text evidence="3">The sequence shown here is derived from an EMBL/GenBank/DDBJ whole genome shotgun (WGS) entry which is preliminary data.</text>
</comment>
<dbReference type="InterPro" id="IPR033904">
    <property type="entry name" value="Trans_IPPS_HH"/>
</dbReference>
<dbReference type="GO" id="GO:0016117">
    <property type="term" value="P:carotenoid biosynthetic process"/>
    <property type="evidence" value="ECO:0007669"/>
    <property type="project" value="UniProtKB-ARBA"/>
</dbReference>
<keyword evidence="4" id="KW-1185">Reference proteome</keyword>
<dbReference type="InterPro" id="IPR008949">
    <property type="entry name" value="Isoprenoid_synthase_dom_sf"/>
</dbReference>
<keyword evidence="2" id="KW-0808">Transferase</keyword>
<dbReference type="AlphaFoldDB" id="A0A1B7LYN7"/>
<dbReference type="CDD" id="cd00683">
    <property type="entry name" value="Trans_IPPS_HH"/>
    <property type="match status" value="1"/>
</dbReference>
<dbReference type="OrthoDB" id="9807580at2"/>
<dbReference type="Gene3D" id="1.10.600.10">
    <property type="entry name" value="Farnesyl Diphosphate Synthase"/>
    <property type="match status" value="1"/>
</dbReference>
<dbReference type="RefSeq" id="WP_043058075.1">
    <property type="nucleotide sequence ID" value="NZ_LXEY01000019.1"/>
</dbReference>